<dbReference type="OrthoDB" id="9801056at2"/>
<dbReference type="EMBL" id="PIQF01000001">
    <property type="protein sequence ID" value="RUO76962.1"/>
    <property type="molecule type" value="Genomic_DNA"/>
</dbReference>
<comment type="caution">
    <text evidence="2">The sequence shown here is derived from an EMBL/GenBank/DDBJ whole genome shotgun (WGS) entry which is preliminary data.</text>
</comment>
<reference evidence="2 3" key="1">
    <citation type="journal article" date="2011" name="Front. Microbiol.">
        <title>Genomic signatures of strain selection and enhancement in Bacillus atrophaeus var. globigii, a historical biowarfare simulant.</title>
        <authorList>
            <person name="Gibbons H.S."/>
            <person name="Broomall S.M."/>
            <person name="McNew L.A."/>
            <person name="Daligault H."/>
            <person name="Chapman C."/>
            <person name="Bruce D."/>
            <person name="Karavis M."/>
            <person name="Krepps M."/>
            <person name="McGregor P.A."/>
            <person name="Hong C."/>
            <person name="Park K.H."/>
            <person name="Akmal A."/>
            <person name="Feldman A."/>
            <person name="Lin J.S."/>
            <person name="Chang W.E."/>
            <person name="Higgs B.W."/>
            <person name="Demirev P."/>
            <person name="Lindquist J."/>
            <person name="Liem A."/>
            <person name="Fochler E."/>
            <person name="Read T.D."/>
            <person name="Tapia R."/>
            <person name="Johnson S."/>
            <person name="Bishop-Lilly K.A."/>
            <person name="Detter C."/>
            <person name="Han C."/>
            <person name="Sozhamannan S."/>
            <person name="Rosenzweig C.N."/>
            <person name="Skowronski E.W."/>
        </authorList>
    </citation>
    <scope>NUCLEOTIDE SEQUENCE [LARGE SCALE GENOMIC DNA]</scope>
    <source>
        <strain evidence="2 3">CL-SP19</strain>
    </source>
</reference>
<organism evidence="2 3">
    <name type="scientific">Idiomarina seosinensis</name>
    <dbReference type="NCBI Taxonomy" id="281739"/>
    <lineage>
        <taxon>Bacteria</taxon>
        <taxon>Pseudomonadati</taxon>
        <taxon>Pseudomonadota</taxon>
        <taxon>Gammaproteobacteria</taxon>
        <taxon>Alteromonadales</taxon>
        <taxon>Idiomarinaceae</taxon>
        <taxon>Idiomarina</taxon>
    </lineage>
</organism>
<feature type="domain" description="NAD-dependent epimerase/dehydratase" evidence="1">
    <location>
        <begin position="3"/>
        <end position="221"/>
    </location>
</feature>
<dbReference type="Pfam" id="PF01370">
    <property type="entry name" value="Epimerase"/>
    <property type="match status" value="1"/>
</dbReference>
<dbReference type="InterPro" id="IPR001509">
    <property type="entry name" value="Epimerase_deHydtase"/>
</dbReference>
<protein>
    <submittedName>
        <fullName evidence="2">Nucleoside-diphosphate sugar epimerase</fullName>
    </submittedName>
</protein>
<dbReference type="AlphaFoldDB" id="A0A432ZI64"/>
<name>A0A432ZI64_9GAMM</name>
<dbReference type="SUPFAM" id="SSF51735">
    <property type="entry name" value="NAD(P)-binding Rossmann-fold domains"/>
    <property type="match status" value="1"/>
</dbReference>
<dbReference type="Gene3D" id="3.40.50.720">
    <property type="entry name" value="NAD(P)-binding Rossmann-like Domain"/>
    <property type="match status" value="1"/>
</dbReference>
<dbReference type="PANTHER" id="PTHR43245:SF58">
    <property type="entry name" value="BLL5923 PROTEIN"/>
    <property type="match status" value="1"/>
</dbReference>
<accession>A0A432ZI64</accession>
<gene>
    <name evidence="2" type="ORF">CWI81_00180</name>
</gene>
<dbReference type="PANTHER" id="PTHR43245">
    <property type="entry name" value="BIFUNCTIONAL POLYMYXIN RESISTANCE PROTEIN ARNA"/>
    <property type="match status" value="1"/>
</dbReference>
<dbReference type="Proteomes" id="UP000287908">
    <property type="component" value="Unassembled WGS sequence"/>
</dbReference>
<dbReference type="InterPro" id="IPR036291">
    <property type="entry name" value="NAD(P)-bd_dom_sf"/>
</dbReference>
<sequence>MSVMLTGGSGFLGSHLSKYLRSIGTPVYTPIRGSGLRNPHQSDFFLEDLSELTTAMLADMKISVFIHCAGVAHEKSNAAEIYNEVNTKLTKLLAERCVQAGVKRFIFISSVGVNGCSNNYPFEARDLAAPYDAYTESKYKAERHLRNVSQGTSMDFVIIRPPLIYGPNAPGNFLKLVQLAKSPIPKPIGSIINKRSFVSVDNLSDFISLCMTHPSAGNETFLISDGCDLSTSEFLIKISKTLGKPPLLMPFPVPILKGIACLIGKQDIVEKLNVNLTVDIKKNKELLGWVPKVSVDDALKSALKQK</sequence>
<evidence type="ECO:0000313" key="2">
    <source>
        <dbReference type="EMBL" id="RUO76962.1"/>
    </source>
</evidence>
<proteinExistence type="predicted"/>
<evidence type="ECO:0000313" key="3">
    <source>
        <dbReference type="Proteomes" id="UP000287908"/>
    </source>
</evidence>
<dbReference type="InterPro" id="IPR050177">
    <property type="entry name" value="Lipid_A_modif_metabolic_enz"/>
</dbReference>
<evidence type="ECO:0000259" key="1">
    <source>
        <dbReference type="Pfam" id="PF01370"/>
    </source>
</evidence>
<keyword evidence="3" id="KW-1185">Reference proteome</keyword>